<accession>A0A2V4A3J0</accession>
<reference evidence="1 2" key="1">
    <citation type="submission" date="2018-05" db="EMBL/GenBank/DDBJ databases">
        <title>Marinifilum breve JC075T sp. nov., a marine bacterium isolated from Yongle Blue Hole in the South China Sea.</title>
        <authorList>
            <person name="Fu T."/>
        </authorList>
    </citation>
    <scope>NUCLEOTIDE SEQUENCE [LARGE SCALE GENOMIC DNA]</scope>
    <source>
        <strain evidence="1 2">JC075</strain>
    </source>
</reference>
<evidence type="ECO:0000313" key="2">
    <source>
        <dbReference type="Proteomes" id="UP000248079"/>
    </source>
</evidence>
<evidence type="ECO:0000313" key="1">
    <source>
        <dbReference type="EMBL" id="PXY02467.1"/>
    </source>
</evidence>
<dbReference type="RefSeq" id="WP_110360100.1">
    <property type="nucleotide sequence ID" value="NZ_QFLI01000002.1"/>
</dbReference>
<evidence type="ECO:0008006" key="3">
    <source>
        <dbReference type="Google" id="ProtNLM"/>
    </source>
</evidence>
<dbReference type="EMBL" id="QFLI01000002">
    <property type="protein sequence ID" value="PXY02467.1"/>
    <property type="molecule type" value="Genomic_DNA"/>
</dbReference>
<gene>
    <name evidence="1" type="ORF">DF185_07395</name>
</gene>
<dbReference type="InterPro" id="IPR010181">
    <property type="entry name" value="CGCAxxGCC_motif"/>
</dbReference>
<organism evidence="1 2">
    <name type="scientific">Marinifilum breve</name>
    <dbReference type="NCBI Taxonomy" id="2184082"/>
    <lineage>
        <taxon>Bacteria</taxon>
        <taxon>Pseudomonadati</taxon>
        <taxon>Bacteroidota</taxon>
        <taxon>Bacteroidia</taxon>
        <taxon>Marinilabiliales</taxon>
        <taxon>Marinifilaceae</taxon>
    </lineage>
</organism>
<keyword evidence="2" id="KW-1185">Reference proteome</keyword>
<comment type="caution">
    <text evidence="1">The sequence shown here is derived from an EMBL/GenBank/DDBJ whole genome shotgun (WGS) entry which is preliminary data.</text>
</comment>
<dbReference type="AlphaFoldDB" id="A0A2V4A3J0"/>
<dbReference type="OrthoDB" id="9791535at2"/>
<protein>
    <recommendedName>
        <fullName evidence="3">Redox-active protein</fullName>
    </recommendedName>
</protein>
<sequence>MSFFHKRTKADTALKYFHKPPGYYNCAQAIFKAFQEEYQITNDQIVELAKYGNGKAPNGYCGAYFAALELIKDKPDLKDEFTKRFQEKSDHLTCFDIRFNYSMSCKNLVKLAANLLNEIDSEKKDSE</sequence>
<dbReference type="Pfam" id="PF09719">
    <property type="entry name" value="C_GCAxxG_C_C"/>
    <property type="match status" value="1"/>
</dbReference>
<dbReference type="Proteomes" id="UP000248079">
    <property type="component" value="Unassembled WGS sequence"/>
</dbReference>
<proteinExistence type="predicted"/>
<name>A0A2V4A3J0_9BACT</name>